<dbReference type="PANTHER" id="PTHR43081:SF19">
    <property type="entry name" value="PH-SENSITIVE ADENYLATE CYCLASE RV1264"/>
    <property type="match status" value="1"/>
</dbReference>
<dbReference type="RefSeq" id="WP_029546367.1">
    <property type="nucleotide sequence ID" value="NZ_BAAAYP010000036.1"/>
</dbReference>
<reference evidence="3" key="2">
    <citation type="submission" date="2019-10" db="EMBL/GenBank/DDBJ databases">
        <title>Draft genome sequence of Rhodococcus aetherivorans JCM 14343.</title>
        <authorList>
            <person name="Inoue D."/>
            <person name="Nakazawa M."/>
            <person name="Yamamoto N."/>
            <person name="Sei K."/>
            <person name="Ike M."/>
        </authorList>
    </citation>
    <scope>NUCLEOTIDE SEQUENCE</scope>
    <source>
        <strain evidence="3">JCM 14343</strain>
    </source>
</reference>
<reference evidence="4" key="3">
    <citation type="submission" date="2022-09" db="EMBL/GenBank/DDBJ databases">
        <title>The genome sequence of Rhodococcus aetherivorans N1.</title>
        <authorList>
            <person name="Jiang W."/>
        </authorList>
    </citation>
    <scope>NUCLEOTIDE SEQUENCE</scope>
    <source>
        <strain evidence="4">N1</strain>
    </source>
</reference>
<dbReference type="AlphaFoldDB" id="A0A059MHY1"/>
<dbReference type="KEGG" id="rav:AAT18_23395"/>
<evidence type="ECO:0000313" key="5">
    <source>
        <dbReference type="Proteomes" id="UP000325466"/>
    </source>
</evidence>
<name>A0A059MHY1_9NOCA</name>
<accession>A0A0F6VMK3</accession>
<comment type="similarity">
    <text evidence="1">Belongs to the adenylyl cyclase class-3 family.</text>
</comment>
<dbReference type="Pfam" id="PF16701">
    <property type="entry name" value="Ad_Cy_reg"/>
    <property type="match status" value="1"/>
</dbReference>
<dbReference type="GO" id="GO:0035556">
    <property type="term" value="P:intracellular signal transduction"/>
    <property type="evidence" value="ECO:0007669"/>
    <property type="project" value="InterPro"/>
</dbReference>
<dbReference type="InterPro" id="IPR029787">
    <property type="entry name" value="Nucleotide_cyclase"/>
</dbReference>
<dbReference type="GO" id="GO:0006171">
    <property type="term" value="P:cAMP biosynthetic process"/>
    <property type="evidence" value="ECO:0007669"/>
    <property type="project" value="TreeGrafter"/>
</dbReference>
<dbReference type="PANTHER" id="PTHR43081">
    <property type="entry name" value="ADENYLATE CYCLASE, TERMINAL-DIFFERENTIATION SPECIFIC-RELATED"/>
    <property type="match status" value="1"/>
</dbReference>
<dbReference type="GO" id="GO:0004016">
    <property type="term" value="F:adenylate cyclase activity"/>
    <property type="evidence" value="ECO:0007669"/>
    <property type="project" value="UniProtKB-EC"/>
</dbReference>
<dbReference type="PROSITE" id="PS50125">
    <property type="entry name" value="GUANYLATE_CYCLASE_2"/>
    <property type="match status" value="1"/>
</dbReference>
<gene>
    <name evidence="4" type="ORF">OCS65_04905</name>
    <name evidence="3" type="ORF">RAJCM14343_1784</name>
</gene>
<evidence type="ECO:0000313" key="6">
    <source>
        <dbReference type="Proteomes" id="UP001163947"/>
    </source>
</evidence>
<accession>A0A059MHY1</accession>
<dbReference type="EMBL" id="CP106982">
    <property type="protein sequence ID" value="UYF95113.1"/>
    <property type="molecule type" value="Genomic_DNA"/>
</dbReference>
<dbReference type="GeneID" id="83619732"/>
<evidence type="ECO:0000256" key="1">
    <source>
        <dbReference type="ARBA" id="ARBA00005381"/>
    </source>
</evidence>
<dbReference type="Gene3D" id="3.30.70.1230">
    <property type="entry name" value="Nucleotide cyclase"/>
    <property type="match status" value="1"/>
</dbReference>
<dbReference type="SUPFAM" id="SSF55073">
    <property type="entry name" value="Nucleotide cyclase"/>
    <property type="match status" value="1"/>
</dbReference>
<protein>
    <submittedName>
        <fullName evidence="3">Adenylate cyclase</fullName>
        <ecNumber evidence="3">4.6.1.1</ecNumber>
    </submittedName>
    <submittedName>
        <fullName evidence="4">Adenylate/guanylate cyclase domain-containing protein</fullName>
    </submittedName>
</protein>
<evidence type="ECO:0000313" key="4">
    <source>
        <dbReference type="EMBL" id="UYF95113.1"/>
    </source>
</evidence>
<dbReference type="Pfam" id="PF00211">
    <property type="entry name" value="Guanylate_cyc"/>
    <property type="match status" value="1"/>
</dbReference>
<dbReference type="InterPro" id="IPR001054">
    <property type="entry name" value="A/G_cyclase"/>
</dbReference>
<dbReference type="Proteomes" id="UP000325466">
    <property type="component" value="Unassembled WGS sequence"/>
</dbReference>
<reference evidence="3 5" key="1">
    <citation type="journal article" date="2018" name="Biodegradation">
        <title>1,4-Dioxane degradation characteristics of Rhodococcus aetherivorans JCM 14343.</title>
        <authorList>
            <person name="Inoue D."/>
            <person name="Tsunoda T."/>
            <person name="Yamamoto N."/>
            <person name="Ike M."/>
            <person name="Sei K."/>
        </authorList>
    </citation>
    <scope>NUCLEOTIDE SEQUENCE [LARGE SCALE GENOMIC DNA]</scope>
    <source>
        <strain evidence="3 5">JCM 14343</strain>
    </source>
</reference>
<dbReference type="EMBL" id="BLAH01000072">
    <property type="protein sequence ID" value="GES36532.1"/>
    <property type="molecule type" value="Genomic_DNA"/>
</dbReference>
<sequence length="344" mass="37478">MSASEQPELEPELLQAVQAELERTLLGGERRYTQRESADLAGVDSERAQRLWQALGFTVDPDPDARTFTDGDVAALRNIDAIVASGALHPDLELAAARSLGQSMSRLAEWEVALMNTHILDRLETEYTGTTPSEREIRSFVDELLQRVLPLTETLQLYVWRRHLAATTGRNVVRAGGESAGRVLVVGFADMVGYTRLTRRIDADELNDLLEDFESTATGIVTQGGGWVIKTVGDEVMFAAEDPADAARIALALQESSGSRPDAPDLRVGMAQGPVLARFGDVFGSAVNIAARLTGAARPGTVLVDSTLAGVLDGDDRFRLRPLRALRVKDFHRLRPSVLRPPQD</sequence>
<dbReference type="InterPro" id="IPR032026">
    <property type="entry name" value="Ad_Cy_reg"/>
</dbReference>
<dbReference type="CDD" id="cd07302">
    <property type="entry name" value="CHD"/>
    <property type="match status" value="1"/>
</dbReference>
<dbReference type="EC" id="4.6.1.1" evidence="3"/>
<feature type="domain" description="Guanylate cyclase" evidence="2">
    <location>
        <begin position="185"/>
        <end position="294"/>
    </location>
</feature>
<keyword evidence="3" id="KW-0456">Lyase</keyword>
<evidence type="ECO:0000259" key="2">
    <source>
        <dbReference type="PROSITE" id="PS50125"/>
    </source>
</evidence>
<proteinExistence type="inferred from homology"/>
<keyword evidence="5" id="KW-1185">Reference proteome</keyword>
<organism evidence="4 6">
    <name type="scientific">Rhodococcus aetherivorans</name>
    <dbReference type="NCBI Taxonomy" id="191292"/>
    <lineage>
        <taxon>Bacteria</taxon>
        <taxon>Bacillati</taxon>
        <taxon>Actinomycetota</taxon>
        <taxon>Actinomycetes</taxon>
        <taxon>Mycobacteriales</taxon>
        <taxon>Nocardiaceae</taxon>
        <taxon>Rhodococcus</taxon>
    </lineage>
</organism>
<dbReference type="InterPro" id="IPR050697">
    <property type="entry name" value="Adenylyl/Guanylyl_Cyclase_3/4"/>
</dbReference>
<dbReference type="Proteomes" id="UP001163947">
    <property type="component" value="Chromosome"/>
</dbReference>
<evidence type="ECO:0000313" key="3">
    <source>
        <dbReference type="EMBL" id="GES36532.1"/>
    </source>
</evidence>